<name>A0A2U8FNW7_9BURK</name>
<reference evidence="2 3" key="1">
    <citation type="submission" date="2018-05" db="EMBL/GenBank/DDBJ databases">
        <title>complete genome sequence of Aquabacterium olei NBRC 110486.</title>
        <authorList>
            <person name="Tang B."/>
            <person name="Chang J."/>
            <person name="Zhang L."/>
            <person name="Yang H."/>
        </authorList>
    </citation>
    <scope>NUCLEOTIDE SEQUENCE [LARGE SCALE GENOMIC DNA]</scope>
    <source>
        <strain evidence="2 3">NBRC 110486</strain>
    </source>
</reference>
<accession>A0A2U8FNW7</accession>
<gene>
    <name evidence="2" type="ORF">DEH84_03805</name>
</gene>
<protein>
    <submittedName>
        <fullName evidence="2">Uncharacterized protein</fullName>
    </submittedName>
</protein>
<dbReference type="OrthoDB" id="288267at2"/>
<feature type="transmembrane region" description="Helical" evidence="1">
    <location>
        <begin position="161"/>
        <end position="179"/>
    </location>
</feature>
<dbReference type="EMBL" id="CP029210">
    <property type="protein sequence ID" value="AWI52637.1"/>
    <property type="molecule type" value="Genomic_DNA"/>
</dbReference>
<keyword evidence="3" id="KW-1185">Reference proteome</keyword>
<dbReference type="Proteomes" id="UP000244892">
    <property type="component" value="Chromosome"/>
</dbReference>
<keyword evidence="1" id="KW-0472">Membrane</keyword>
<sequence length="200" mass="21909">MLAPTDLSREHTVRPLASNQWLWSGALASLLSSLALAWHGRQRHGSSVALLNSPSHWLYGDRALRANMPSWRFTFWGMLIHHLSSLWWAALYELLGRWLDNRSSASRTEHGSAPETASAGHDLAKPVALAAAVTTLAWLVDTRGVPPRLRPGFERRASRQGMALVYGAFGAGLLIASLARRHRQIPAATGKTCRAPHASV</sequence>
<evidence type="ECO:0000313" key="3">
    <source>
        <dbReference type="Proteomes" id="UP000244892"/>
    </source>
</evidence>
<evidence type="ECO:0000313" key="2">
    <source>
        <dbReference type="EMBL" id="AWI52637.1"/>
    </source>
</evidence>
<keyword evidence="1" id="KW-0812">Transmembrane</keyword>
<dbReference type="RefSeq" id="WP_109034905.1">
    <property type="nucleotide sequence ID" value="NZ_CP029210.1"/>
</dbReference>
<proteinExistence type="predicted"/>
<dbReference type="KEGG" id="aon:DEH84_03805"/>
<evidence type="ECO:0000256" key="1">
    <source>
        <dbReference type="SAM" id="Phobius"/>
    </source>
</evidence>
<organism evidence="2 3">
    <name type="scientific">Aquabacterium olei</name>
    <dbReference type="NCBI Taxonomy" id="1296669"/>
    <lineage>
        <taxon>Bacteria</taxon>
        <taxon>Pseudomonadati</taxon>
        <taxon>Pseudomonadota</taxon>
        <taxon>Betaproteobacteria</taxon>
        <taxon>Burkholderiales</taxon>
        <taxon>Aquabacterium</taxon>
    </lineage>
</organism>
<dbReference type="AlphaFoldDB" id="A0A2U8FNW7"/>
<keyword evidence="1" id="KW-1133">Transmembrane helix</keyword>